<name>A0A975HMP7_9GAMM</name>
<dbReference type="Gene3D" id="3.30.70.270">
    <property type="match status" value="1"/>
</dbReference>
<dbReference type="InterPro" id="IPR029787">
    <property type="entry name" value="Nucleotide_cyclase"/>
</dbReference>
<gene>
    <name evidence="5" type="ORF">J5O05_21340</name>
</gene>
<reference evidence="5" key="1">
    <citation type="submission" date="2021-03" db="EMBL/GenBank/DDBJ databases">
        <title>Complete Genome of Pseudoalteromonas xiamenensis STKMTI.2, a new potential marine bacterium producing anti-Vibrio compounds.</title>
        <authorList>
            <person name="Handayani D.P."/>
            <person name="Isnansetyo A."/>
            <person name="Istiqomah I."/>
            <person name="Jumina J."/>
        </authorList>
    </citation>
    <scope>NUCLEOTIDE SEQUENCE</scope>
    <source>
        <strain evidence="5">STKMTI.2</strain>
        <plasmid evidence="5">unnamed5</plasmid>
    </source>
</reference>
<accession>A0A975HMP7</accession>
<dbReference type="Proteomes" id="UP000664904">
    <property type="component" value="Plasmid unnamed5"/>
</dbReference>
<feature type="domain" description="GGDEF" evidence="4">
    <location>
        <begin position="195"/>
        <end position="320"/>
    </location>
</feature>
<dbReference type="NCBIfam" id="TIGR00254">
    <property type="entry name" value="GGDEF"/>
    <property type="match status" value="1"/>
</dbReference>
<feature type="transmembrane region" description="Helical" evidence="3">
    <location>
        <begin position="62"/>
        <end position="82"/>
    </location>
</feature>
<keyword evidence="3" id="KW-1133">Transmembrane helix</keyword>
<dbReference type="PROSITE" id="PS50887">
    <property type="entry name" value="GGDEF"/>
    <property type="match status" value="1"/>
</dbReference>
<dbReference type="CDD" id="cd01949">
    <property type="entry name" value="GGDEF"/>
    <property type="match status" value="1"/>
</dbReference>
<dbReference type="InterPro" id="IPR000160">
    <property type="entry name" value="GGDEF_dom"/>
</dbReference>
<protein>
    <recommendedName>
        <fullName evidence="1">diguanylate cyclase</fullName>
        <ecNumber evidence="1">2.7.7.65</ecNumber>
    </recommendedName>
</protein>
<evidence type="ECO:0000313" key="5">
    <source>
        <dbReference type="EMBL" id="QTH73314.1"/>
    </source>
</evidence>
<evidence type="ECO:0000256" key="3">
    <source>
        <dbReference type="SAM" id="Phobius"/>
    </source>
</evidence>
<dbReference type="SUPFAM" id="SSF55073">
    <property type="entry name" value="Nucleotide cyclase"/>
    <property type="match status" value="1"/>
</dbReference>
<dbReference type="InterPro" id="IPR043128">
    <property type="entry name" value="Rev_trsase/Diguanyl_cyclase"/>
</dbReference>
<dbReference type="GO" id="GO:0052621">
    <property type="term" value="F:diguanylate cyclase activity"/>
    <property type="evidence" value="ECO:0007669"/>
    <property type="project" value="UniProtKB-EC"/>
</dbReference>
<feature type="transmembrane region" description="Helical" evidence="3">
    <location>
        <begin position="30"/>
        <end position="50"/>
    </location>
</feature>
<keyword evidence="3" id="KW-0812">Transmembrane</keyword>
<feature type="transmembrane region" description="Helical" evidence="3">
    <location>
        <begin position="88"/>
        <end position="108"/>
    </location>
</feature>
<evidence type="ECO:0000256" key="1">
    <source>
        <dbReference type="ARBA" id="ARBA00012528"/>
    </source>
</evidence>
<keyword evidence="6" id="KW-1185">Reference proteome</keyword>
<geneLocation type="plasmid" evidence="5 6">
    <name>unnamed5</name>
</geneLocation>
<dbReference type="RefSeq" id="WP_208844933.1">
    <property type="nucleotide sequence ID" value="NZ_CP072135.1"/>
</dbReference>
<evidence type="ECO:0000313" key="6">
    <source>
        <dbReference type="Proteomes" id="UP000664904"/>
    </source>
</evidence>
<comment type="catalytic activity">
    <reaction evidence="2">
        <text>2 GTP = 3',3'-c-di-GMP + 2 diphosphate</text>
        <dbReference type="Rhea" id="RHEA:24898"/>
        <dbReference type="ChEBI" id="CHEBI:33019"/>
        <dbReference type="ChEBI" id="CHEBI:37565"/>
        <dbReference type="ChEBI" id="CHEBI:58805"/>
        <dbReference type="EC" id="2.7.7.65"/>
    </reaction>
</comment>
<dbReference type="KEGG" id="pxi:J5O05_21340"/>
<evidence type="ECO:0000256" key="2">
    <source>
        <dbReference type="ARBA" id="ARBA00034247"/>
    </source>
</evidence>
<dbReference type="Pfam" id="PF00990">
    <property type="entry name" value="GGDEF"/>
    <property type="match status" value="1"/>
</dbReference>
<dbReference type="InterPro" id="IPR050469">
    <property type="entry name" value="Diguanylate_Cyclase"/>
</dbReference>
<dbReference type="EC" id="2.7.7.65" evidence="1"/>
<proteinExistence type="predicted"/>
<dbReference type="PANTHER" id="PTHR45138:SF9">
    <property type="entry name" value="DIGUANYLATE CYCLASE DGCM-RELATED"/>
    <property type="match status" value="1"/>
</dbReference>
<evidence type="ECO:0000259" key="4">
    <source>
        <dbReference type="PROSITE" id="PS50887"/>
    </source>
</evidence>
<organism evidence="5 6">
    <name type="scientific">Pseudoalteromonas xiamenensis</name>
    <dbReference type="NCBI Taxonomy" id="882626"/>
    <lineage>
        <taxon>Bacteria</taxon>
        <taxon>Pseudomonadati</taxon>
        <taxon>Pseudomonadota</taxon>
        <taxon>Gammaproteobacteria</taxon>
        <taxon>Alteromonadales</taxon>
        <taxon>Pseudoalteromonadaceae</taxon>
        <taxon>Pseudoalteromonas</taxon>
    </lineage>
</organism>
<keyword evidence="3" id="KW-0472">Membrane</keyword>
<dbReference type="AlphaFoldDB" id="A0A975HMP7"/>
<sequence>MTTKAHANIDQIIFYFSTMNYSPFKTHRTLWISLAILLAATFSLAILFGLPKSQEEINWLDAIGEGGICIMVLVWLTATLFARPKGSVTNWMFCGLSSLLVSTLLDFFDEFVRFAPDEAWFSNVEAFPAVVGMIVMTVAAKGWYKEQETLNQTLMKKERFYRSHSHCDFITGLYNAKYMKEQIEREMLRAHHGSPDFCIGLFDIKGFTDLTRAQGLVKANQLLRDIGELISLNLRDADLVCRYAGDRFIVLFAECKLAEAQQTARHIADIVAKHTQYTTTGEFTAYSEVTWSVISPMPQENVDTMLSRLHQKVQQQKRVA</sequence>
<dbReference type="PANTHER" id="PTHR45138">
    <property type="entry name" value="REGULATORY COMPONENTS OF SENSORY TRANSDUCTION SYSTEM"/>
    <property type="match status" value="1"/>
</dbReference>
<keyword evidence="5" id="KW-0614">Plasmid</keyword>
<dbReference type="EMBL" id="CP072135">
    <property type="protein sequence ID" value="QTH73314.1"/>
    <property type="molecule type" value="Genomic_DNA"/>
</dbReference>
<dbReference type="SMART" id="SM00267">
    <property type="entry name" value="GGDEF"/>
    <property type="match status" value="1"/>
</dbReference>